<dbReference type="GeneID" id="43369600"/>
<dbReference type="Proteomes" id="UP000428325">
    <property type="component" value="Chromosome"/>
</dbReference>
<dbReference type="AlphaFoldDB" id="A0A6B9F9D3"/>
<protein>
    <recommendedName>
        <fullName evidence="3">DOD-type homing endonuclease domain-containing protein</fullName>
    </recommendedName>
</protein>
<sequence length="548" mass="61100">MASKFVTEQEFAETYTDDGWETVTQYREATRLRDQNPEMARAEIARRVDRPQSAIRGWLAEGKTPAVISGLRTAKEHGWIDVDTDSERFRALNQLVAWIFSGGGISVDTFTPHFSADDSMMLAILAQHFRWLHLGYRCRHLEDSDRHLEIVPTEGSAIFGRVLSVLGAPRGVKAQRDDLTLPPYLSTVDNEHRRDFARIYLLNRNTNPEQTGSYIQGIHSETFAEELCELFTTAALGSATIGSQHRVWVSAATVRDLSESNGGTTTGEERVDASIRSGLATTALYGSSTPPTERAIASTFRRTKTPGGYRYHRCYEAARNRDDSRSSLAAELGVPESSIQSWRRGSRPYATNALERARERGWCDVPPESETATALTALLTWLLARGSLRETYYPVFGADTTAQRERFASLADVLGLSYEIVRPGDPDWPTELRLNEEGALLGRILYALGVPRLSESQMTAQIPLLAYHYRCHAQQVAEIWRLHHAEPFEDEGNSGNEGRSMKIAVPPSVGEQFSNALVQLLSTQLGWTIDQSAPRDLIVIDGPSDWIV</sequence>
<evidence type="ECO:0000313" key="1">
    <source>
        <dbReference type="EMBL" id="QGX94851.1"/>
    </source>
</evidence>
<accession>A0A6B9F9D3</accession>
<dbReference type="KEGG" id="hra:EI982_08640"/>
<keyword evidence="2" id="KW-1185">Reference proteome</keyword>
<reference evidence="1 2" key="1">
    <citation type="submission" date="2018-12" db="EMBL/GenBank/DDBJ databases">
        <title>Complete genome sequence of Haloplanus rallus MBLA0036.</title>
        <authorList>
            <person name="Nam Y.-d."/>
            <person name="Kang J."/>
            <person name="Chung W.-H."/>
            <person name="Park Y.S."/>
        </authorList>
    </citation>
    <scope>NUCLEOTIDE SEQUENCE [LARGE SCALE GENOMIC DNA]</scope>
    <source>
        <strain evidence="1 2">MBLA0036</strain>
    </source>
</reference>
<name>A0A6B9F9D3_9EURY</name>
<proteinExistence type="predicted"/>
<dbReference type="EMBL" id="CP034345">
    <property type="protein sequence ID" value="QGX94851.1"/>
    <property type="molecule type" value="Genomic_DNA"/>
</dbReference>
<evidence type="ECO:0000313" key="2">
    <source>
        <dbReference type="Proteomes" id="UP000428325"/>
    </source>
</evidence>
<gene>
    <name evidence="1" type="ORF">EI982_08640</name>
</gene>
<dbReference type="RefSeq" id="WP_157689309.1">
    <property type="nucleotide sequence ID" value="NZ_CP034345.1"/>
</dbReference>
<evidence type="ECO:0008006" key="3">
    <source>
        <dbReference type="Google" id="ProtNLM"/>
    </source>
</evidence>
<organism evidence="1 2">
    <name type="scientific">Haloplanus rallus</name>
    <dbReference type="NCBI Taxonomy" id="1816183"/>
    <lineage>
        <taxon>Archaea</taxon>
        <taxon>Methanobacteriati</taxon>
        <taxon>Methanobacteriota</taxon>
        <taxon>Stenosarchaea group</taxon>
        <taxon>Halobacteria</taxon>
        <taxon>Halobacteriales</taxon>
        <taxon>Haloferacaceae</taxon>
        <taxon>Haloplanus</taxon>
    </lineage>
</organism>
<dbReference type="OrthoDB" id="200049at2157"/>